<evidence type="ECO:0000313" key="2">
    <source>
        <dbReference type="EMBL" id="KAK1303603.1"/>
    </source>
</evidence>
<gene>
    <name evidence="2" type="ORF">QJS10_CPB11g01778</name>
</gene>
<evidence type="ECO:0000313" key="3">
    <source>
        <dbReference type="Proteomes" id="UP001180020"/>
    </source>
</evidence>
<reference evidence="2" key="2">
    <citation type="submission" date="2023-06" db="EMBL/GenBank/DDBJ databases">
        <authorList>
            <person name="Ma L."/>
            <person name="Liu K.-W."/>
            <person name="Li Z."/>
            <person name="Hsiao Y.-Y."/>
            <person name="Qi Y."/>
            <person name="Fu T."/>
            <person name="Tang G."/>
            <person name="Zhang D."/>
            <person name="Sun W.-H."/>
            <person name="Liu D.-K."/>
            <person name="Li Y."/>
            <person name="Chen G.-Z."/>
            <person name="Liu X.-D."/>
            <person name="Liao X.-Y."/>
            <person name="Jiang Y.-T."/>
            <person name="Yu X."/>
            <person name="Hao Y."/>
            <person name="Huang J."/>
            <person name="Zhao X.-W."/>
            <person name="Ke S."/>
            <person name="Chen Y.-Y."/>
            <person name="Wu W.-L."/>
            <person name="Hsu J.-L."/>
            <person name="Lin Y.-F."/>
            <person name="Huang M.-D."/>
            <person name="Li C.-Y."/>
            <person name="Huang L."/>
            <person name="Wang Z.-W."/>
            <person name="Zhao X."/>
            <person name="Zhong W.-Y."/>
            <person name="Peng D.-H."/>
            <person name="Ahmad S."/>
            <person name="Lan S."/>
            <person name="Zhang J.-S."/>
            <person name="Tsai W.-C."/>
            <person name="Van De Peer Y."/>
            <person name="Liu Z.-J."/>
        </authorList>
    </citation>
    <scope>NUCLEOTIDE SEQUENCE</scope>
    <source>
        <strain evidence="2">CP</strain>
        <tissue evidence="2">Leaves</tissue>
    </source>
</reference>
<feature type="region of interest" description="Disordered" evidence="1">
    <location>
        <begin position="41"/>
        <end position="65"/>
    </location>
</feature>
<evidence type="ECO:0000256" key="1">
    <source>
        <dbReference type="SAM" id="MobiDB-lite"/>
    </source>
</evidence>
<dbReference type="Proteomes" id="UP001180020">
    <property type="component" value="Unassembled WGS sequence"/>
</dbReference>
<organism evidence="2 3">
    <name type="scientific">Acorus calamus</name>
    <name type="common">Sweet flag</name>
    <dbReference type="NCBI Taxonomy" id="4465"/>
    <lineage>
        <taxon>Eukaryota</taxon>
        <taxon>Viridiplantae</taxon>
        <taxon>Streptophyta</taxon>
        <taxon>Embryophyta</taxon>
        <taxon>Tracheophyta</taxon>
        <taxon>Spermatophyta</taxon>
        <taxon>Magnoliopsida</taxon>
        <taxon>Liliopsida</taxon>
        <taxon>Acoraceae</taxon>
        <taxon>Acorus</taxon>
    </lineage>
</organism>
<reference evidence="2" key="1">
    <citation type="journal article" date="2023" name="Nat. Commun.">
        <title>Diploid and tetraploid genomes of Acorus and the evolution of monocots.</title>
        <authorList>
            <person name="Ma L."/>
            <person name="Liu K.W."/>
            <person name="Li Z."/>
            <person name="Hsiao Y.Y."/>
            <person name="Qi Y."/>
            <person name="Fu T."/>
            <person name="Tang G.D."/>
            <person name="Zhang D."/>
            <person name="Sun W.H."/>
            <person name="Liu D.K."/>
            <person name="Li Y."/>
            <person name="Chen G.Z."/>
            <person name="Liu X.D."/>
            <person name="Liao X.Y."/>
            <person name="Jiang Y.T."/>
            <person name="Yu X."/>
            <person name="Hao Y."/>
            <person name="Huang J."/>
            <person name="Zhao X.W."/>
            <person name="Ke S."/>
            <person name="Chen Y.Y."/>
            <person name="Wu W.L."/>
            <person name="Hsu J.L."/>
            <person name="Lin Y.F."/>
            <person name="Huang M.D."/>
            <person name="Li C.Y."/>
            <person name="Huang L."/>
            <person name="Wang Z.W."/>
            <person name="Zhao X."/>
            <person name="Zhong W.Y."/>
            <person name="Peng D.H."/>
            <person name="Ahmad S."/>
            <person name="Lan S."/>
            <person name="Zhang J.S."/>
            <person name="Tsai W.C."/>
            <person name="Van de Peer Y."/>
            <person name="Liu Z.J."/>
        </authorList>
    </citation>
    <scope>NUCLEOTIDE SEQUENCE</scope>
    <source>
        <strain evidence="2">CP</strain>
    </source>
</reference>
<name>A0AAV9DSX1_ACOCL</name>
<feature type="region of interest" description="Disordered" evidence="1">
    <location>
        <begin position="1"/>
        <end position="21"/>
    </location>
</feature>
<dbReference type="AlphaFoldDB" id="A0AAV9DSX1"/>
<sequence>MNRKHKWQKNRDEEITNEDSGAAAVEVEAKLRPAKAQIEEISQITRHVRGDNGEGSEGEEEREGN</sequence>
<accession>A0AAV9DSX1</accession>
<dbReference type="EMBL" id="JAUJYO010000011">
    <property type="protein sequence ID" value="KAK1303603.1"/>
    <property type="molecule type" value="Genomic_DNA"/>
</dbReference>
<feature type="compositionally biased region" description="Acidic residues" evidence="1">
    <location>
        <begin position="54"/>
        <end position="65"/>
    </location>
</feature>
<keyword evidence="3" id="KW-1185">Reference proteome</keyword>
<protein>
    <submittedName>
        <fullName evidence="2">Uncharacterized protein</fullName>
    </submittedName>
</protein>
<comment type="caution">
    <text evidence="2">The sequence shown here is derived from an EMBL/GenBank/DDBJ whole genome shotgun (WGS) entry which is preliminary data.</text>
</comment>
<proteinExistence type="predicted"/>